<evidence type="ECO:0000313" key="1">
    <source>
        <dbReference type="EMBL" id="KAK9737276.1"/>
    </source>
</evidence>
<keyword evidence="2" id="KW-1185">Reference proteome</keyword>
<dbReference type="EMBL" id="JASPKY010000102">
    <property type="protein sequence ID" value="KAK9737276.1"/>
    <property type="molecule type" value="Genomic_DNA"/>
</dbReference>
<proteinExistence type="predicted"/>
<dbReference type="AlphaFoldDB" id="A0AAW1LTX9"/>
<gene>
    <name evidence="1" type="ORF">QE152_g10865</name>
</gene>
<protein>
    <submittedName>
        <fullName evidence="1">Uncharacterized protein</fullName>
    </submittedName>
</protein>
<name>A0AAW1LTX9_POPJA</name>
<organism evidence="1 2">
    <name type="scientific">Popillia japonica</name>
    <name type="common">Japanese beetle</name>
    <dbReference type="NCBI Taxonomy" id="7064"/>
    <lineage>
        <taxon>Eukaryota</taxon>
        <taxon>Metazoa</taxon>
        <taxon>Ecdysozoa</taxon>
        <taxon>Arthropoda</taxon>
        <taxon>Hexapoda</taxon>
        <taxon>Insecta</taxon>
        <taxon>Pterygota</taxon>
        <taxon>Neoptera</taxon>
        <taxon>Endopterygota</taxon>
        <taxon>Coleoptera</taxon>
        <taxon>Polyphaga</taxon>
        <taxon>Scarabaeiformia</taxon>
        <taxon>Scarabaeidae</taxon>
        <taxon>Rutelinae</taxon>
        <taxon>Popillia</taxon>
    </lineage>
</organism>
<evidence type="ECO:0000313" key="2">
    <source>
        <dbReference type="Proteomes" id="UP001458880"/>
    </source>
</evidence>
<dbReference type="Proteomes" id="UP001458880">
    <property type="component" value="Unassembled WGS sequence"/>
</dbReference>
<comment type="caution">
    <text evidence="1">The sequence shown here is derived from an EMBL/GenBank/DDBJ whole genome shotgun (WGS) entry which is preliminary data.</text>
</comment>
<accession>A0AAW1LTX9</accession>
<sequence>MLALVFSIDDIESLIGPANFAFVVKDAYHPALDVNLKFQLTQDFPKFPCTITPNFNFHKANVNALCNALSSIDWSVVSRGSSVDVALDLFYNQLYNTFECHVPRYVSARDSSRFPIWFTHEIKRNRYGLHTKLKEILN</sequence>
<reference evidence="1 2" key="1">
    <citation type="journal article" date="2024" name="BMC Genomics">
        <title>De novo assembly and annotation of Popillia japonica's genome with initial clues to its potential as an invasive pest.</title>
        <authorList>
            <person name="Cucini C."/>
            <person name="Boschi S."/>
            <person name="Funari R."/>
            <person name="Cardaioli E."/>
            <person name="Iannotti N."/>
            <person name="Marturano G."/>
            <person name="Paoli F."/>
            <person name="Bruttini M."/>
            <person name="Carapelli A."/>
            <person name="Frati F."/>
            <person name="Nardi F."/>
        </authorList>
    </citation>
    <scope>NUCLEOTIDE SEQUENCE [LARGE SCALE GENOMIC DNA]</scope>
    <source>
        <strain evidence="1">DMR45628</strain>
    </source>
</reference>